<proteinExistence type="predicted"/>
<dbReference type="PANTHER" id="PTHR44259:SF114">
    <property type="entry name" value="OS06G0707300 PROTEIN"/>
    <property type="match status" value="1"/>
</dbReference>
<dbReference type="EMBL" id="CAUOFW020000692">
    <property type="protein sequence ID" value="CAK9135117.1"/>
    <property type="molecule type" value="Genomic_DNA"/>
</dbReference>
<evidence type="ECO:0000259" key="1">
    <source>
        <dbReference type="Pfam" id="PF03478"/>
    </source>
</evidence>
<name>A0ABC8QZ53_9AQUA</name>
<dbReference type="PANTHER" id="PTHR44259">
    <property type="entry name" value="OS07G0183000 PROTEIN-RELATED"/>
    <property type="match status" value="1"/>
</dbReference>
<dbReference type="Pfam" id="PF03478">
    <property type="entry name" value="Beta-prop_KIB1-4"/>
    <property type="match status" value="1"/>
</dbReference>
<evidence type="ECO:0000313" key="2">
    <source>
        <dbReference type="EMBL" id="CAK9135117.1"/>
    </source>
</evidence>
<keyword evidence="3" id="KW-1185">Reference proteome</keyword>
<dbReference type="Gene3D" id="1.20.1280.50">
    <property type="match status" value="1"/>
</dbReference>
<comment type="caution">
    <text evidence="2">The sequence shown here is derived from an EMBL/GenBank/DDBJ whole genome shotgun (WGS) entry which is preliminary data.</text>
</comment>
<reference evidence="2 3" key="1">
    <citation type="submission" date="2024-02" db="EMBL/GenBank/DDBJ databases">
        <authorList>
            <person name="Vignale AGUSTIN F."/>
            <person name="Sosa J E."/>
            <person name="Modenutti C."/>
        </authorList>
    </citation>
    <scope>NUCLEOTIDE SEQUENCE [LARGE SCALE GENOMIC DNA]</scope>
</reference>
<sequence>MVVTNFFRFFLPTEIEDLIIMHYKTSEMADWANLPKDLLTHIAQSLIYLDDFLCFGAVCKAWQSANVLEEKPSLPPRFPLLMLIENEENKSGNSKNYENMKTFGSNDVLETQIYKIKLPRTSCKSCLGTKLGWLLTLSMDMEICLFHPFSRHQIQLPPCPSFDYLLRFGRLPFRYLSNPEPRDRFEIMSGIYIRKAALSSEPLKNTNNHESNECVVMAVFSGAFTLAFARPGDKAWTKVPMPQHLCLDVIYYKDQFHAINSEGDLVVCDIGDQNLRTRVIAAGPKGNGNFPDKYLVESMGDLLLVARALTFWIPGSKMKKEDYKLPHWTSKLAVFKLEQNTQEGSIYRYRWVEVNDLGNVALFLGSSSFSLPAPDIKGCYKTNCIYFTDDYDNKHCHDMGVFNLKDEVLEPCHLVPSYPLCSPPFWYI</sequence>
<feature type="domain" description="KIB1-4 beta-propeller" evidence="1">
    <location>
        <begin position="110"/>
        <end position="403"/>
    </location>
</feature>
<dbReference type="Proteomes" id="UP001642360">
    <property type="component" value="Unassembled WGS sequence"/>
</dbReference>
<dbReference type="InterPro" id="IPR005174">
    <property type="entry name" value="KIB1-4_b-propeller"/>
</dbReference>
<dbReference type="AlphaFoldDB" id="A0ABC8QZ53"/>
<dbReference type="CDD" id="cd09917">
    <property type="entry name" value="F-box_SF"/>
    <property type="match status" value="1"/>
</dbReference>
<organism evidence="2 3">
    <name type="scientific">Ilex paraguariensis</name>
    <name type="common">yerba mate</name>
    <dbReference type="NCBI Taxonomy" id="185542"/>
    <lineage>
        <taxon>Eukaryota</taxon>
        <taxon>Viridiplantae</taxon>
        <taxon>Streptophyta</taxon>
        <taxon>Embryophyta</taxon>
        <taxon>Tracheophyta</taxon>
        <taxon>Spermatophyta</taxon>
        <taxon>Magnoliopsida</taxon>
        <taxon>eudicotyledons</taxon>
        <taxon>Gunneridae</taxon>
        <taxon>Pentapetalae</taxon>
        <taxon>asterids</taxon>
        <taxon>campanulids</taxon>
        <taxon>Aquifoliales</taxon>
        <taxon>Aquifoliaceae</taxon>
        <taxon>Ilex</taxon>
    </lineage>
</organism>
<protein>
    <recommendedName>
        <fullName evidence="1">KIB1-4 beta-propeller domain-containing protein</fullName>
    </recommendedName>
</protein>
<evidence type="ECO:0000313" key="3">
    <source>
        <dbReference type="Proteomes" id="UP001642360"/>
    </source>
</evidence>
<gene>
    <name evidence="2" type="ORF">ILEXP_LOCUS2050</name>
</gene>
<accession>A0ABC8QZ53</accession>
<dbReference type="InterPro" id="IPR050942">
    <property type="entry name" value="F-box_BR-signaling"/>
</dbReference>